<dbReference type="InterPro" id="IPR050218">
    <property type="entry name" value="LptD"/>
</dbReference>
<gene>
    <name evidence="1" type="primary">lptD</name>
    <name evidence="4" type="ORF">FOZ74_08170</name>
</gene>
<keyword evidence="1" id="KW-0998">Cell outer membrane</keyword>
<feature type="chain" id="PRO_5023247684" description="LPS-assembly protein LptD" evidence="1">
    <location>
        <begin position="37"/>
        <end position="796"/>
    </location>
</feature>
<comment type="similarity">
    <text evidence="1">Belongs to the LptD family.</text>
</comment>
<dbReference type="GO" id="GO:0009279">
    <property type="term" value="C:cell outer membrane"/>
    <property type="evidence" value="ECO:0007669"/>
    <property type="project" value="UniProtKB-SubCell"/>
</dbReference>
<organism evidence="4 5">
    <name type="scientific">Comamonas flocculans</name>
    <dbReference type="NCBI Taxonomy" id="2597701"/>
    <lineage>
        <taxon>Bacteria</taxon>
        <taxon>Pseudomonadati</taxon>
        <taxon>Pseudomonadota</taxon>
        <taxon>Betaproteobacteria</taxon>
        <taxon>Burkholderiales</taxon>
        <taxon>Comamonadaceae</taxon>
        <taxon>Comamonas</taxon>
    </lineage>
</organism>
<comment type="subunit">
    <text evidence="1">Component of the lipopolysaccharide transport and assembly complex. Interacts with LptE and LptA.</text>
</comment>
<feature type="signal peptide" evidence="1">
    <location>
        <begin position="1"/>
        <end position="36"/>
    </location>
</feature>
<comment type="caution">
    <text evidence="1">Lacks conserved residue(s) required for the propagation of feature annotation.</text>
</comment>
<dbReference type="PANTHER" id="PTHR30189">
    <property type="entry name" value="LPS-ASSEMBLY PROTEIN"/>
    <property type="match status" value="1"/>
</dbReference>
<name>A0A5B8RTW6_9BURK</name>
<dbReference type="InterPro" id="IPR007543">
    <property type="entry name" value="LptD_C"/>
</dbReference>
<dbReference type="HAMAP" id="MF_01411">
    <property type="entry name" value="LPS_assembly_LptD"/>
    <property type="match status" value="1"/>
</dbReference>
<dbReference type="GO" id="GO:1990351">
    <property type="term" value="C:transporter complex"/>
    <property type="evidence" value="ECO:0007669"/>
    <property type="project" value="TreeGrafter"/>
</dbReference>
<feature type="domain" description="LptD C-terminal" evidence="2">
    <location>
        <begin position="304"/>
        <end position="684"/>
    </location>
</feature>
<keyword evidence="1" id="KW-0472">Membrane</keyword>
<dbReference type="InterPro" id="IPR045659">
    <property type="entry name" value="LptD_2"/>
</dbReference>
<dbReference type="Proteomes" id="UP000321199">
    <property type="component" value="Chromosome"/>
</dbReference>
<reference evidence="4 5" key="1">
    <citation type="submission" date="2019-07" db="EMBL/GenBank/DDBJ databases">
        <title>Complete genome sequence of Comamonas sp. NLF 7-7 isolated from livestock.</title>
        <authorList>
            <person name="Kim D.H."/>
            <person name="Kim J.G."/>
        </authorList>
    </citation>
    <scope>NUCLEOTIDE SEQUENCE [LARGE SCALE GENOMIC DNA]</scope>
    <source>
        <strain evidence="4 5">NLF 7-7</strain>
    </source>
</reference>
<evidence type="ECO:0000313" key="5">
    <source>
        <dbReference type="Proteomes" id="UP000321199"/>
    </source>
</evidence>
<dbReference type="AlphaFoldDB" id="A0A5B8RTW6"/>
<dbReference type="OrthoDB" id="9760225at2"/>
<sequence precursor="true">MRWILALVPSHPPARLRRLCHLAACALLLCGQGVLAQSGALKSTPMLQEQAPGPADTLPTFVRGQHVQGQTDVRVGIEGDAELRRGDTVIHADRMDYDIPEDRARASGHVRINRGGNRYDGTLLDLKVNAFSGFFTDIDYALLENGGHGSAARMDFIDRERSVAHEGSYTTCQKDDEESWQPDWVLRARTLRIDKVEDTGTAMNAVLEFKGVPILATPWISFPLSSKRKTGLLPPTLALDSTSGFVYAQPWYWNIAPNRDATFTPTLMTRRGLGLETQFRYLEPRYGGELGLNFMPDDKLRQRSRWLASVKHTARIGSPWGDLGLSLNARRASDNDYWRDFPQRGSSSYNPLDVTAERLLPADANLNWSGGAHTLSLRTLKWQTLQDASAPITPPYDLLPQLHWSYAPSALRSGLDLRLDADHTNFHGDRSFYNQPNARRSYFVAQLSRPWLTPASFVTPRLQLHATRYGFDAPLGSGQRSVTRVLPTFSLDSGLVFERDARWFGRDFLQTLEPRAFYTYTPYRDQSMLPVYDSAQTDFNFASIYTENSFGGNDRIADNNLLTLGVTTRLLDPGTGAEAVRLGIAQRLRFSDQKVTMPGMPPVSEHLSDVLLGAGIHWTPQWGLDAVFQYNPKERRSMRATIAARYTPAKYHTLSLAYRKQEVTGPYTVASRQVDLGWQWPIGELLSLAREDNARRSGGRWYGVGRINYSLPDRRVVDAIVGAEYQSCCWTGRLVLERLQTGLASSNTRILLQLELKGLSRLSFGNNPLASLQQNVPGYQTLESDTPAPSRFTRYD</sequence>
<dbReference type="InterPro" id="IPR020889">
    <property type="entry name" value="LipoPS_assembly_LptD"/>
</dbReference>
<evidence type="ECO:0000256" key="1">
    <source>
        <dbReference type="HAMAP-Rule" id="MF_01411"/>
    </source>
</evidence>
<dbReference type="GO" id="GO:0015920">
    <property type="term" value="P:lipopolysaccharide transport"/>
    <property type="evidence" value="ECO:0007669"/>
    <property type="project" value="InterPro"/>
</dbReference>
<dbReference type="PANTHER" id="PTHR30189:SF1">
    <property type="entry name" value="LPS-ASSEMBLY PROTEIN LPTD"/>
    <property type="match status" value="1"/>
</dbReference>
<keyword evidence="5" id="KW-1185">Reference proteome</keyword>
<accession>A0A5B8RTW6</accession>
<dbReference type="Pfam" id="PF04453">
    <property type="entry name" value="LptD"/>
    <property type="match status" value="1"/>
</dbReference>
<evidence type="ECO:0000259" key="2">
    <source>
        <dbReference type="Pfam" id="PF04453"/>
    </source>
</evidence>
<evidence type="ECO:0000259" key="3">
    <source>
        <dbReference type="Pfam" id="PF19838"/>
    </source>
</evidence>
<proteinExistence type="inferred from homology"/>
<dbReference type="Pfam" id="PF19838">
    <property type="entry name" value="LptD_2"/>
    <property type="match status" value="1"/>
</dbReference>
<keyword evidence="1" id="KW-0732">Signal</keyword>
<protein>
    <recommendedName>
        <fullName evidence="1">LPS-assembly protein LptD</fullName>
    </recommendedName>
</protein>
<dbReference type="KEGG" id="cof:FOZ74_08170"/>
<comment type="function">
    <text evidence="1">Together with LptE, is involved in the assembly of lipopolysaccharide (LPS) at the surface of the outer membrane.</text>
</comment>
<comment type="subcellular location">
    <subcellularLocation>
        <location evidence="1">Cell outer membrane</location>
    </subcellularLocation>
</comment>
<dbReference type="GO" id="GO:0043165">
    <property type="term" value="P:Gram-negative-bacterium-type cell outer membrane assembly"/>
    <property type="evidence" value="ECO:0007669"/>
    <property type="project" value="UniProtKB-UniRule"/>
</dbReference>
<dbReference type="EMBL" id="CP042344">
    <property type="protein sequence ID" value="QEA13006.1"/>
    <property type="molecule type" value="Genomic_DNA"/>
</dbReference>
<evidence type="ECO:0000313" key="4">
    <source>
        <dbReference type="EMBL" id="QEA13006.1"/>
    </source>
</evidence>
<feature type="domain" description="LPS-assembly protein LptD central" evidence="3">
    <location>
        <begin position="204"/>
        <end position="298"/>
    </location>
</feature>